<dbReference type="InterPro" id="IPR037185">
    <property type="entry name" value="EmrE-like"/>
</dbReference>
<name>A0ABS5WTM0_9RHOB</name>
<feature type="transmembrane region" description="Helical" evidence="1">
    <location>
        <begin position="237"/>
        <end position="254"/>
    </location>
</feature>
<feature type="transmembrane region" description="Helical" evidence="1">
    <location>
        <begin position="141"/>
        <end position="163"/>
    </location>
</feature>
<evidence type="ECO:0000256" key="1">
    <source>
        <dbReference type="SAM" id="Phobius"/>
    </source>
</evidence>
<evidence type="ECO:0000313" key="3">
    <source>
        <dbReference type="EMBL" id="MBT3142474.1"/>
    </source>
</evidence>
<dbReference type="RefSeq" id="WP_181824535.1">
    <property type="nucleotide sequence ID" value="NZ_JAHHDY010000017.1"/>
</dbReference>
<comment type="caution">
    <text evidence="3">The sequence shown here is derived from an EMBL/GenBank/DDBJ whole genome shotgun (WGS) entry which is preliminary data.</text>
</comment>
<feature type="domain" description="EamA" evidence="2">
    <location>
        <begin position="4"/>
        <end position="135"/>
    </location>
</feature>
<keyword evidence="1" id="KW-0472">Membrane</keyword>
<dbReference type="SUPFAM" id="SSF103481">
    <property type="entry name" value="Multidrug resistance efflux transporter EmrE"/>
    <property type="match status" value="2"/>
</dbReference>
<proteinExistence type="predicted"/>
<evidence type="ECO:0000313" key="4">
    <source>
        <dbReference type="Proteomes" id="UP000763802"/>
    </source>
</evidence>
<keyword evidence="1" id="KW-1133">Transmembrane helix</keyword>
<dbReference type="EMBL" id="JAHHDY010000017">
    <property type="protein sequence ID" value="MBT3142474.1"/>
    <property type="molecule type" value="Genomic_DNA"/>
</dbReference>
<gene>
    <name evidence="3" type="ORF">KL867_15515</name>
</gene>
<feature type="transmembrane region" description="Helical" evidence="1">
    <location>
        <begin position="93"/>
        <end position="111"/>
    </location>
</feature>
<dbReference type="Proteomes" id="UP000763802">
    <property type="component" value="Unassembled WGS sequence"/>
</dbReference>
<dbReference type="PANTHER" id="PTHR22911">
    <property type="entry name" value="ACYL-MALONYL CONDENSING ENZYME-RELATED"/>
    <property type="match status" value="1"/>
</dbReference>
<dbReference type="InterPro" id="IPR000620">
    <property type="entry name" value="EamA_dom"/>
</dbReference>
<feature type="transmembrane region" description="Helical" evidence="1">
    <location>
        <begin position="67"/>
        <end position="87"/>
    </location>
</feature>
<feature type="transmembrane region" description="Helical" evidence="1">
    <location>
        <begin position="118"/>
        <end position="135"/>
    </location>
</feature>
<feature type="transmembrane region" description="Helical" evidence="1">
    <location>
        <begin position="175"/>
        <end position="193"/>
    </location>
</feature>
<accession>A0ABS5WTM0</accession>
<reference evidence="3 4" key="1">
    <citation type="submission" date="2021-05" db="EMBL/GenBank/DDBJ databases">
        <title>Draft genomes of marine bacteria isolated from model chitin particles.</title>
        <authorList>
            <person name="Datta M.S."/>
            <person name="Schwartzman J.A."/>
            <person name="Cordero O."/>
        </authorList>
    </citation>
    <scope>NUCLEOTIDE SEQUENCE [LARGE SCALE GENOMIC DNA]</scope>
    <source>
        <strain evidence="3 4">4E07</strain>
    </source>
</reference>
<feature type="transmembrane region" description="Helical" evidence="1">
    <location>
        <begin position="205"/>
        <end position="225"/>
    </location>
</feature>
<feature type="transmembrane region" description="Helical" evidence="1">
    <location>
        <begin position="32"/>
        <end position="55"/>
    </location>
</feature>
<keyword evidence="1" id="KW-0812">Transmembrane</keyword>
<protein>
    <submittedName>
        <fullName evidence="3">EamA family transporter</fullName>
    </submittedName>
</protein>
<evidence type="ECO:0000259" key="2">
    <source>
        <dbReference type="Pfam" id="PF00892"/>
    </source>
</evidence>
<sequence>MAYVVMALGATGLTLGDFFIKKSSLAGVSLPALMVFSWPFTVAALLVLAHLKGGIRHHLYPHAPGRLLIRAVLLLVMATLNITSLMMNPYAQHAMLFQLSPVFALLISVLVLGERLSAHVIVVLVTCLAGTWLILDPGFQGISATLLIAVAAALSNAVTNTFVAVNRTAATPLGFTFWAVNGVSLVIVPWWLLADRSVPALNAQMFIQLSAGFAVLGIILASLAMQLARGNIGRISIMLYVQMPVALGLGWLALGEYPPQSAILGGILIGLAGASVPLMGRRHRERAPT</sequence>
<organism evidence="3 4">
    <name type="scientific">Falsiruegeria litorea</name>
    <dbReference type="NCBI Taxonomy" id="1280831"/>
    <lineage>
        <taxon>Bacteria</taxon>
        <taxon>Pseudomonadati</taxon>
        <taxon>Pseudomonadota</taxon>
        <taxon>Alphaproteobacteria</taxon>
        <taxon>Rhodobacterales</taxon>
        <taxon>Roseobacteraceae</taxon>
        <taxon>Falsiruegeria</taxon>
    </lineage>
</organism>
<feature type="transmembrane region" description="Helical" evidence="1">
    <location>
        <begin position="260"/>
        <end position="280"/>
    </location>
</feature>
<keyword evidence="4" id="KW-1185">Reference proteome</keyword>
<dbReference type="Pfam" id="PF00892">
    <property type="entry name" value="EamA"/>
    <property type="match status" value="1"/>
</dbReference>